<dbReference type="GO" id="GO:0046654">
    <property type="term" value="P:tetrahydrofolate biosynthetic process"/>
    <property type="evidence" value="ECO:0007669"/>
    <property type="project" value="UniProtKB-UniPathway"/>
</dbReference>
<accession>A0A853C9A8</accession>
<sequence length="185" mass="19861">MSPVRLIWAQGPDGVIGVDGDLPWDLPEDRRLFKALTSGGTVVMGRRTWESLPPRFRPLPGRRNVVLSTTLDAADGAEIARSVDEVLAAGHDRLWVIGGGGVYEAFLPHADEVVITEVEGSFPGDTFAPRLDDGWTKGRSLPDGGRLESSTGLRFGVTWWHRGDGAATSPVPGVLAEVLGELPTR</sequence>
<dbReference type="InterPro" id="IPR012259">
    <property type="entry name" value="DHFR"/>
</dbReference>
<dbReference type="Pfam" id="PF00186">
    <property type="entry name" value="DHFR_1"/>
    <property type="match status" value="1"/>
</dbReference>
<dbReference type="Proteomes" id="UP000541969">
    <property type="component" value="Unassembled WGS sequence"/>
</dbReference>
<dbReference type="SUPFAM" id="SSF53597">
    <property type="entry name" value="Dihydrofolate reductase-like"/>
    <property type="match status" value="1"/>
</dbReference>
<dbReference type="PANTHER" id="PTHR48069">
    <property type="entry name" value="DIHYDROFOLATE REDUCTASE"/>
    <property type="match status" value="1"/>
</dbReference>
<dbReference type="PROSITE" id="PS00075">
    <property type="entry name" value="DHFR_1"/>
    <property type="match status" value="1"/>
</dbReference>
<dbReference type="GO" id="GO:0006730">
    <property type="term" value="P:one-carbon metabolic process"/>
    <property type="evidence" value="ECO:0007669"/>
    <property type="project" value="UniProtKB-KW"/>
</dbReference>
<dbReference type="InterPro" id="IPR024072">
    <property type="entry name" value="DHFR-like_dom_sf"/>
</dbReference>
<dbReference type="EMBL" id="JACBZT010000001">
    <property type="protein sequence ID" value="NYJ04204.1"/>
    <property type="molecule type" value="Genomic_DNA"/>
</dbReference>
<dbReference type="GO" id="GO:0050661">
    <property type="term" value="F:NADP binding"/>
    <property type="evidence" value="ECO:0007669"/>
    <property type="project" value="InterPro"/>
</dbReference>
<reference evidence="9 10" key="1">
    <citation type="submission" date="2020-07" db="EMBL/GenBank/DDBJ databases">
        <title>Sequencing the genomes of 1000 actinobacteria strains.</title>
        <authorList>
            <person name="Klenk H.-P."/>
        </authorList>
    </citation>
    <scope>NUCLEOTIDE SEQUENCE [LARGE SCALE GENOMIC DNA]</scope>
    <source>
        <strain evidence="9 10">DSM 104001</strain>
    </source>
</reference>
<evidence type="ECO:0000256" key="5">
    <source>
        <dbReference type="ARBA" id="ARBA00022857"/>
    </source>
</evidence>
<evidence type="ECO:0000256" key="2">
    <source>
        <dbReference type="ARBA" id="ARBA00009539"/>
    </source>
</evidence>
<protein>
    <recommendedName>
        <fullName evidence="3">dihydrofolate reductase</fullName>
        <ecNumber evidence="3">1.5.1.3</ecNumber>
    </recommendedName>
</protein>
<keyword evidence="4" id="KW-0554">One-carbon metabolism</keyword>
<dbReference type="GO" id="GO:0046452">
    <property type="term" value="P:dihydrofolate metabolic process"/>
    <property type="evidence" value="ECO:0007669"/>
    <property type="project" value="TreeGrafter"/>
</dbReference>
<evidence type="ECO:0000256" key="1">
    <source>
        <dbReference type="ARBA" id="ARBA00004903"/>
    </source>
</evidence>
<dbReference type="InterPro" id="IPR001796">
    <property type="entry name" value="DHFR_dom"/>
</dbReference>
<name>A0A853C9A8_9ACTN</name>
<comment type="caution">
    <text evidence="9">The sequence shown here is derived from an EMBL/GenBank/DDBJ whole genome shotgun (WGS) entry which is preliminary data.</text>
</comment>
<dbReference type="GO" id="GO:0005829">
    <property type="term" value="C:cytosol"/>
    <property type="evidence" value="ECO:0007669"/>
    <property type="project" value="TreeGrafter"/>
</dbReference>
<evidence type="ECO:0000313" key="9">
    <source>
        <dbReference type="EMBL" id="NYJ04204.1"/>
    </source>
</evidence>
<evidence type="ECO:0000313" key="10">
    <source>
        <dbReference type="Proteomes" id="UP000541969"/>
    </source>
</evidence>
<evidence type="ECO:0000256" key="4">
    <source>
        <dbReference type="ARBA" id="ARBA00022563"/>
    </source>
</evidence>
<dbReference type="PANTHER" id="PTHR48069:SF3">
    <property type="entry name" value="DIHYDROFOLATE REDUCTASE"/>
    <property type="match status" value="1"/>
</dbReference>
<gene>
    <name evidence="9" type="ORF">GGQ55_000482</name>
</gene>
<keyword evidence="6 9" id="KW-0560">Oxidoreductase</keyword>
<dbReference type="UniPathway" id="UPA00077">
    <property type="reaction ID" value="UER00158"/>
</dbReference>
<dbReference type="GO" id="GO:0046655">
    <property type="term" value="P:folic acid metabolic process"/>
    <property type="evidence" value="ECO:0007669"/>
    <property type="project" value="TreeGrafter"/>
</dbReference>
<dbReference type="PRINTS" id="PR00070">
    <property type="entry name" value="DHFR"/>
</dbReference>
<dbReference type="CDD" id="cd00209">
    <property type="entry name" value="DHFR"/>
    <property type="match status" value="1"/>
</dbReference>
<dbReference type="EC" id="1.5.1.3" evidence="3"/>
<comment type="similarity">
    <text evidence="2 7">Belongs to the dihydrofolate reductase family.</text>
</comment>
<comment type="pathway">
    <text evidence="1">Cofactor biosynthesis; tetrahydrofolate biosynthesis; 5,6,7,8-tetrahydrofolate from 7,8-dihydrofolate: step 1/1.</text>
</comment>
<dbReference type="GO" id="GO:0004146">
    <property type="term" value="F:dihydrofolate reductase activity"/>
    <property type="evidence" value="ECO:0007669"/>
    <property type="project" value="UniProtKB-EC"/>
</dbReference>
<keyword evidence="5" id="KW-0521">NADP</keyword>
<proteinExistence type="inferred from homology"/>
<dbReference type="PROSITE" id="PS51330">
    <property type="entry name" value="DHFR_2"/>
    <property type="match status" value="1"/>
</dbReference>
<dbReference type="Gene3D" id="3.40.430.10">
    <property type="entry name" value="Dihydrofolate Reductase, subunit A"/>
    <property type="match status" value="1"/>
</dbReference>
<dbReference type="InterPro" id="IPR017925">
    <property type="entry name" value="DHFR_CS"/>
</dbReference>
<dbReference type="AlphaFoldDB" id="A0A853C9A8"/>
<evidence type="ECO:0000256" key="7">
    <source>
        <dbReference type="RuleBase" id="RU004474"/>
    </source>
</evidence>
<organism evidence="9 10">
    <name type="scientific">Petropleomorpha daqingensis</name>
    <dbReference type="NCBI Taxonomy" id="2026353"/>
    <lineage>
        <taxon>Bacteria</taxon>
        <taxon>Bacillati</taxon>
        <taxon>Actinomycetota</taxon>
        <taxon>Actinomycetes</taxon>
        <taxon>Geodermatophilales</taxon>
        <taxon>Geodermatophilaceae</taxon>
        <taxon>Petropleomorpha</taxon>
    </lineage>
</organism>
<evidence type="ECO:0000256" key="6">
    <source>
        <dbReference type="ARBA" id="ARBA00023002"/>
    </source>
</evidence>
<evidence type="ECO:0000256" key="3">
    <source>
        <dbReference type="ARBA" id="ARBA00012856"/>
    </source>
</evidence>
<feature type="domain" description="DHFR" evidence="8">
    <location>
        <begin position="3"/>
        <end position="185"/>
    </location>
</feature>
<evidence type="ECO:0000259" key="8">
    <source>
        <dbReference type="PROSITE" id="PS51330"/>
    </source>
</evidence>
<dbReference type="RefSeq" id="WP_179714948.1">
    <property type="nucleotide sequence ID" value="NZ_JACBZT010000001.1"/>
</dbReference>
<keyword evidence="10" id="KW-1185">Reference proteome</keyword>